<dbReference type="FunFam" id="3.30.70.330:FF:001005">
    <property type="entry name" value="Uncharacterized protein"/>
    <property type="match status" value="1"/>
</dbReference>
<feature type="domain" description="RRM" evidence="3">
    <location>
        <begin position="106"/>
        <end position="190"/>
    </location>
</feature>
<keyword evidence="1 2" id="KW-0694">RNA-binding</keyword>
<organism evidence="5 6">
    <name type="scientific">Paramecium pentaurelia</name>
    <dbReference type="NCBI Taxonomy" id="43138"/>
    <lineage>
        <taxon>Eukaryota</taxon>
        <taxon>Sar</taxon>
        <taxon>Alveolata</taxon>
        <taxon>Ciliophora</taxon>
        <taxon>Intramacronucleata</taxon>
        <taxon>Oligohymenophorea</taxon>
        <taxon>Peniculida</taxon>
        <taxon>Parameciidae</taxon>
        <taxon>Paramecium</taxon>
    </lineage>
</organism>
<dbReference type="CDD" id="cd00590">
    <property type="entry name" value="RRM_SF"/>
    <property type="match status" value="3"/>
</dbReference>
<evidence type="ECO:0000259" key="3">
    <source>
        <dbReference type="PROSITE" id="PS50102"/>
    </source>
</evidence>
<gene>
    <name evidence="5" type="ORF">PPENT_87.1.T0660127</name>
</gene>
<evidence type="ECO:0000313" key="5">
    <source>
        <dbReference type="EMBL" id="CAD8177017.1"/>
    </source>
</evidence>
<dbReference type="Proteomes" id="UP000689195">
    <property type="component" value="Unassembled WGS sequence"/>
</dbReference>
<accession>A0A8S1VJ10</accession>
<evidence type="ECO:0000259" key="4">
    <source>
        <dbReference type="PROSITE" id="PS51309"/>
    </source>
</evidence>
<dbReference type="AlphaFoldDB" id="A0A8S1VJ10"/>
<feature type="domain" description="PABC" evidence="4">
    <location>
        <begin position="503"/>
        <end position="597"/>
    </location>
</feature>
<sequence length="598" mass="70668">MQKKKFKQQLLPKTTPQQSKTIILIENLDQCISEDYLYSKFKVVGEIQSLKITKDKITQKSKGQAFITYSHPDSAEEARKKFNNQIFIRNNIRVKPYIKNFVNERVNIFIDNLPNDADIFELEQEFNRFGTILLVNIHRDNLGKQLNYGYIQFEKKEDADNLMKRIMIYPIIFKGKQLKLKQFKVQTEQKVESNSIYLRNFAVPLQQKYQEQEKVVKAIEYGWFLIIKDYFIKNRIQVKNCVVKIDQNTRQPWTIITFETSEIAKINFNICEQLKTHPCINSSAHHALELINTHGPSVNNDGSENFSISEITQVFKEMAQVHNDTFKGQSENFFYNMVQKKYLNPEERLILVENIKYDVTKEQIQNFLSRFGNIIRLTLRKTKNPMLQVQECLVFYQTLEDSKRARSEILDEKIEEISKKKKEIFKDGHVIMNILLSKTKSKEIKDDKKQTQGIQNLGGKQFQQIPLGGIINMMPSKLPFLQLMRTFHKVAKNSSLNLMATQYVKNPLKNNKFKFQTPIKQEVNFWTYFEIFYNYTDVQNKMEEFLKIPNEFQRNILGMLIDPLQFEVCEILNLLEDSEDLQTYIDEGLKYIQEKTQE</sequence>
<keyword evidence="6" id="KW-1185">Reference proteome</keyword>
<name>A0A8S1VJ10_9CILI</name>
<protein>
    <recommendedName>
        <fullName evidence="7">Polyadenylate-binding protein</fullName>
    </recommendedName>
</protein>
<dbReference type="Pfam" id="PF00076">
    <property type="entry name" value="RRM_1"/>
    <property type="match status" value="2"/>
</dbReference>
<dbReference type="InterPro" id="IPR002004">
    <property type="entry name" value="PABP_HYD_C"/>
</dbReference>
<dbReference type="PROSITE" id="PS50102">
    <property type="entry name" value="RRM"/>
    <property type="match status" value="2"/>
</dbReference>
<feature type="domain" description="RRM" evidence="3">
    <location>
        <begin position="21"/>
        <end position="99"/>
    </location>
</feature>
<dbReference type="EMBL" id="CAJJDO010000066">
    <property type="protein sequence ID" value="CAD8177017.1"/>
    <property type="molecule type" value="Genomic_DNA"/>
</dbReference>
<evidence type="ECO:0008006" key="7">
    <source>
        <dbReference type="Google" id="ProtNLM"/>
    </source>
</evidence>
<dbReference type="GO" id="GO:0003723">
    <property type="term" value="F:RNA binding"/>
    <property type="evidence" value="ECO:0007669"/>
    <property type="project" value="UniProtKB-UniRule"/>
</dbReference>
<dbReference type="SMART" id="SM00360">
    <property type="entry name" value="RRM"/>
    <property type="match status" value="3"/>
</dbReference>
<proteinExistence type="predicted"/>
<dbReference type="InterPro" id="IPR000504">
    <property type="entry name" value="RRM_dom"/>
</dbReference>
<evidence type="ECO:0000256" key="2">
    <source>
        <dbReference type="PROSITE-ProRule" id="PRU00176"/>
    </source>
</evidence>
<reference evidence="5" key="1">
    <citation type="submission" date="2021-01" db="EMBL/GenBank/DDBJ databases">
        <authorList>
            <consortium name="Genoscope - CEA"/>
            <person name="William W."/>
        </authorList>
    </citation>
    <scope>NUCLEOTIDE SEQUENCE</scope>
</reference>
<dbReference type="PANTHER" id="PTHR24012">
    <property type="entry name" value="RNA BINDING PROTEIN"/>
    <property type="match status" value="1"/>
</dbReference>
<comment type="caution">
    <text evidence="5">The sequence shown here is derived from an EMBL/GenBank/DDBJ whole genome shotgun (WGS) entry which is preliminary data.</text>
</comment>
<evidence type="ECO:0000256" key="1">
    <source>
        <dbReference type="ARBA" id="ARBA00022884"/>
    </source>
</evidence>
<dbReference type="PROSITE" id="PS51309">
    <property type="entry name" value="PABC"/>
    <property type="match status" value="1"/>
</dbReference>
<dbReference type="OrthoDB" id="296989at2759"/>
<evidence type="ECO:0000313" key="6">
    <source>
        <dbReference type="Proteomes" id="UP000689195"/>
    </source>
</evidence>